<keyword evidence="1" id="KW-0472">Membrane</keyword>
<dbReference type="InterPro" id="IPR008407">
    <property type="entry name" value="Brnchd-chn_aa_trnsp_AzlD"/>
</dbReference>
<proteinExistence type="predicted"/>
<sequence>MSSAALALILLILACAGMRAAGLLVAGRLKPDHPFVRWAGSVAQATLTAFVLAAVIAPGGIMASLPLVARVAGLAAAVAILFWRGGLLLPVLGGLAVTLVLAAL</sequence>
<comment type="caution">
    <text evidence="2">The sequence shown here is derived from an EMBL/GenBank/DDBJ whole genome shotgun (WGS) entry which is preliminary data.</text>
</comment>
<feature type="transmembrane region" description="Helical" evidence="1">
    <location>
        <begin position="42"/>
        <end position="69"/>
    </location>
</feature>
<protein>
    <submittedName>
        <fullName evidence="2">AzlD domain-containing protein</fullName>
    </submittedName>
</protein>
<accession>A0ABS5Q772</accession>
<dbReference type="EMBL" id="JAHCDA010000001">
    <property type="protein sequence ID" value="MBS7809489.1"/>
    <property type="molecule type" value="Genomic_DNA"/>
</dbReference>
<reference evidence="2 3" key="1">
    <citation type="submission" date="2021-05" db="EMBL/GenBank/DDBJ databases">
        <title>Roseococcus sp. XZZS9, whole genome shotgun sequencing project.</title>
        <authorList>
            <person name="Zhao G."/>
            <person name="Shen L."/>
        </authorList>
    </citation>
    <scope>NUCLEOTIDE SEQUENCE [LARGE SCALE GENOMIC DNA]</scope>
    <source>
        <strain evidence="2 3">XZZS9</strain>
    </source>
</reference>
<feature type="transmembrane region" description="Helical" evidence="1">
    <location>
        <begin position="81"/>
        <end position="103"/>
    </location>
</feature>
<evidence type="ECO:0000256" key="1">
    <source>
        <dbReference type="SAM" id="Phobius"/>
    </source>
</evidence>
<evidence type="ECO:0000313" key="3">
    <source>
        <dbReference type="Proteomes" id="UP000766336"/>
    </source>
</evidence>
<keyword evidence="1" id="KW-0812">Transmembrane</keyword>
<gene>
    <name evidence="2" type="ORF">KHU32_00980</name>
</gene>
<dbReference type="Proteomes" id="UP000766336">
    <property type="component" value="Unassembled WGS sequence"/>
</dbReference>
<name>A0ABS5Q772_9PROT</name>
<keyword evidence="3" id="KW-1185">Reference proteome</keyword>
<keyword evidence="1" id="KW-1133">Transmembrane helix</keyword>
<dbReference type="RefSeq" id="WP_213668187.1">
    <property type="nucleotide sequence ID" value="NZ_JAHCDA010000001.1"/>
</dbReference>
<evidence type="ECO:0000313" key="2">
    <source>
        <dbReference type="EMBL" id="MBS7809489.1"/>
    </source>
</evidence>
<organism evidence="2 3">
    <name type="scientific">Roseococcus pinisoli</name>
    <dbReference type="NCBI Taxonomy" id="2835040"/>
    <lineage>
        <taxon>Bacteria</taxon>
        <taxon>Pseudomonadati</taxon>
        <taxon>Pseudomonadota</taxon>
        <taxon>Alphaproteobacteria</taxon>
        <taxon>Acetobacterales</taxon>
        <taxon>Roseomonadaceae</taxon>
        <taxon>Roseococcus</taxon>
    </lineage>
</organism>
<dbReference type="Pfam" id="PF05437">
    <property type="entry name" value="AzlD"/>
    <property type="match status" value="1"/>
</dbReference>